<evidence type="ECO:0000313" key="3">
    <source>
        <dbReference type="Proteomes" id="UP001220610"/>
    </source>
</evidence>
<evidence type="ECO:0000256" key="1">
    <source>
        <dbReference type="SAM" id="Phobius"/>
    </source>
</evidence>
<evidence type="ECO:0000313" key="2">
    <source>
        <dbReference type="EMBL" id="WEK35995.1"/>
    </source>
</evidence>
<keyword evidence="1" id="KW-0472">Membrane</keyword>
<sequence>MKEIDNTRENKRETKRKKGRSWLSRLNSWLHLWLGIGSGIIVFIVAITGCMFVFCDDIIDGIGGSALRVPEVKEVRLTPEELVTAFKKENPHLHPFYFVTYKDPQRTFRVGAEDKNDVFSFTWVDPYTGKSLKTTTAYYFFYVVAHIHSGHIPFGEVGGLIVEIATWIFLIELITGLILWWPVKWTKATREQSFKIKFKASWKRVNYDLHNVPGFYSLVPALMLTVTGLIIANKPLNRATHNLLDGKAQPYAAIRKMGPAYDSTRAYLPMNTVLDQLLREPGVTQVRMSLPPERQTVQLVLAGSDIGLKGIDGRILVADRYTGNEIKMAPALLRGISIEGWNMNLHIGFWAGWFGKIFTFIIGLICAALPITGFLIWWGRRKKKKPVRRVARPTVQPVAASV</sequence>
<keyword evidence="1" id="KW-0812">Transmembrane</keyword>
<protein>
    <submittedName>
        <fullName evidence="2">PepSY-associated TM helix domain-containing protein</fullName>
    </submittedName>
</protein>
<feature type="transmembrane region" description="Helical" evidence="1">
    <location>
        <begin position="214"/>
        <end position="232"/>
    </location>
</feature>
<gene>
    <name evidence="2" type="ORF">P0Y53_00655</name>
</gene>
<dbReference type="PANTHER" id="PTHR34219">
    <property type="entry name" value="IRON-REGULATED INNER MEMBRANE PROTEIN-RELATED"/>
    <property type="match status" value="1"/>
</dbReference>
<keyword evidence="1" id="KW-1133">Transmembrane helix</keyword>
<dbReference type="Pfam" id="PF03929">
    <property type="entry name" value="PepSY_TM"/>
    <property type="match status" value="1"/>
</dbReference>
<feature type="transmembrane region" description="Helical" evidence="1">
    <location>
        <begin position="30"/>
        <end position="55"/>
    </location>
</feature>
<dbReference type="InterPro" id="IPR005625">
    <property type="entry name" value="PepSY-ass_TM"/>
</dbReference>
<organism evidence="2 3">
    <name type="scientific">Candidatus Pseudobacter hemicellulosilyticus</name>
    <dbReference type="NCBI Taxonomy" id="3121375"/>
    <lineage>
        <taxon>Bacteria</taxon>
        <taxon>Pseudomonadati</taxon>
        <taxon>Bacteroidota</taxon>
        <taxon>Chitinophagia</taxon>
        <taxon>Chitinophagales</taxon>
        <taxon>Chitinophagaceae</taxon>
        <taxon>Pseudobacter</taxon>
    </lineage>
</organism>
<feature type="transmembrane region" description="Helical" evidence="1">
    <location>
        <begin position="357"/>
        <end position="379"/>
    </location>
</feature>
<dbReference type="EMBL" id="CP119311">
    <property type="protein sequence ID" value="WEK35995.1"/>
    <property type="molecule type" value="Genomic_DNA"/>
</dbReference>
<name>A0AAJ5WSK1_9BACT</name>
<dbReference type="AlphaFoldDB" id="A0AAJ5WSK1"/>
<reference evidence="2" key="1">
    <citation type="submission" date="2023-03" db="EMBL/GenBank/DDBJ databases">
        <title>Andean soil-derived lignocellulolytic bacterial consortium as a source of novel taxa and putative plastic-active enzymes.</title>
        <authorList>
            <person name="Diaz-Garcia L."/>
            <person name="Chuvochina M."/>
            <person name="Feuerriegel G."/>
            <person name="Bunk B."/>
            <person name="Sproer C."/>
            <person name="Streit W.R."/>
            <person name="Rodriguez L.M."/>
            <person name="Overmann J."/>
            <person name="Jimenez D.J."/>
        </authorList>
    </citation>
    <scope>NUCLEOTIDE SEQUENCE</scope>
    <source>
        <strain evidence="2">MAG 7</strain>
    </source>
</reference>
<dbReference type="Proteomes" id="UP001220610">
    <property type="component" value="Chromosome"/>
</dbReference>
<accession>A0AAJ5WSK1</accession>
<feature type="transmembrane region" description="Helical" evidence="1">
    <location>
        <begin position="160"/>
        <end position="181"/>
    </location>
</feature>
<proteinExistence type="predicted"/>